<evidence type="ECO:0000313" key="3">
    <source>
        <dbReference type="EMBL" id="KAK1444298.1"/>
    </source>
</evidence>
<comment type="caution">
    <text evidence="3">The sequence shown here is derived from an EMBL/GenBank/DDBJ whole genome shotgun (WGS) entry which is preliminary data.</text>
</comment>
<evidence type="ECO:0000256" key="1">
    <source>
        <dbReference type="SAM" id="MobiDB-lite"/>
    </source>
</evidence>
<dbReference type="GO" id="GO:0006397">
    <property type="term" value="P:mRNA processing"/>
    <property type="evidence" value="ECO:0007669"/>
    <property type="project" value="InterPro"/>
</dbReference>
<gene>
    <name evidence="3" type="ORF">BgAZ_102040</name>
</gene>
<name>A0AAD8UUY6_BABGI</name>
<dbReference type="AlphaFoldDB" id="A0AAD8UUY6"/>
<evidence type="ECO:0000259" key="2">
    <source>
        <dbReference type="Pfam" id="PF07713"/>
    </source>
</evidence>
<dbReference type="Proteomes" id="UP001230268">
    <property type="component" value="Unassembled WGS sequence"/>
</dbReference>
<dbReference type="Pfam" id="PF07713">
    <property type="entry name" value="DUF1604"/>
    <property type="match status" value="1"/>
</dbReference>
<feature type="region of interest" description="Disordered" evidence="1">
    <location>
        <begin position="178"/>
        <end position="197"/>
    </location>
</feature>
<accession>A0AAD8UUY6</accession>
<dbReference type="EMBL" id="JAVEPI010000001">
    <property type="protein sequence ID" value="KAK1444298.1"/>
    <property type="molecule type" value="Genomic_DNA"/>
</dbReference>
<dbReference type="InterPro" id="IPR011666">
    <property type="entry name" value="DUF1604"/>
</dbReference>
<keyword evidence="4" id="KW-1185">Reference proteome</keyword>
<organism evidence="3 4">
    <name type="scientific">Babesia gibsoni</name>
    <dbReference type="NCBI Taxonomy" id="33632"/>
    <lineage>
        <taxon>Eukaryota</taxon>
        <taxon>Sar</taxon>
        <taxon>Alveolata</taxon>
        <taxon>Apicomplexa</taxon>
        <taxon>Aconoidasida</taxon>
        <taxon>Piroplasmida</taxon>
        <taxon>Babesiidae</taxon>
        <taxon>Babesia</taxon>
    </lineage>
</organism>
<reference evidence="3" key="1">
    <citation type="submission" date="2023-08" db="EMBL/GenBank/DDBJ databases">
        <title>Draft sequence of the Babesia gibsoni genome.</title>
        <authorList>
            <person name="Yamagishi J.Y."/>
            <person name="Xuan X.X."/>
        </authorList>
    </citation>
    <scope>NUCLEOTIDE SEQUENCE</scope>
    <source>
        <strain evidence="3">Azabu</strain>
    </source>
</reference>
<protein>
    <recommendedName>
        <fullName evidence="2">G patch domain-containing protein</fullName>
    </recommendedName>
</protein>
<feature type="domain" description="G patch" evidence="2">
    <location>
        <begin position="56"/>
        <end position="95"/>
    </location>
</feature>
<evidence type="ECO:0000313" key="4">
    <source>
        <dbReference type="Proteomes" id="UP001230268"/>
    </source>
</evidence>
<sequence>MSTSTFLGTPLTKYEIDDIETDLVHKKARELEKERGLQYRQNRERIKRNRMNTLYTVDTKEGFVPSNFKSSKANRASYSQQNVSIFTDLEDSDIISKNTLRAIKIDRAGLQRNIASIVNALGFMGKRRFIGPVNVNAVETRISHSLEGVGYTFDVDKGVERVKFVKAEHDDNEMVAHKKGDTEGAKGATASTVSTPTRHVNDRQYDLSEIQLYYKHLYSVIVKSIDVKEDLVEKIAKGIDFTKERPSTEKQVETGRKVEQYTFDDELLRMFKIRTKRHESEDIATIGNQKDGNEISSGPKLPLDLFHRIFGK</sequence>
<proteinExistence type="predicted"/>